<dbReference type="InterPro" id="IPR036259">
    <property type="entry name" value="MFS_trans_sf"/>
</dbReference>
<dbReference type="Pfam" id="PF00083">
    <property type="entry name" value="Sugar_tr"/>
    <property type="match status" value="1"/>
</dbReference>
<dbReference type="InterPro" id="IPR020846">
    <property type="entry name" value="MFS_dom"/>
</dbReference>
<keyword evidence="6 7" id="KW-0472">Membrane</keyword>
<feature type="transmembrane region" description="Helical" evidence="7">
    <location>
        <begin position="150"/>
        <end position="173"/>
    </location>
</feature>
<dbReference type="PANTHER" id="PTHR23511">
    <property type="entry name" value="SYNAPTIC VESICLE GLYCOPROTEIN 2"/>
    <property type="match status" value="1"/>
</dbReference>
<dbReference type="AlphaFoldDB" id="A0A9P0MZ66"/>
<dbReference type="EMBL" id="LR824542">
    <property type="protein sequence ID" value="CAH1635494.1"/>
    <property type="molecule type" value="Genomic_DNA"/>
</dbReference>
<evidence type="ECO:0000256" key="4">
    <source>
        <dbReference type="ARBA" id="ARBA00022692"/>
    </source>
</evidence>
<reference evidence="9" key="1">
    <citation type="submission" date="2022-02" db="EMBL/GenBank/DDBJ databases">
        <authorList>
            <person name="King R."/>
        </authorList>
    </citation>
    <scope>NUCLEOTIDE SEQUENCE</scope>
</reference>
<dbReference type="PANTHER" id="PTHR23511:SF35">
    <property type="entry name" value="MAJOR FACILITATOR SUPERFAMILY (MFS) PROFILE DOMAIN-CONTAINING PROTEIN"/>
    <property type="match status" value="1"/>
</dbReference>
<feature type="transmembrane region" description="Helical" evidence="7">
    <location>
        <begin position="287"/>
        <end position="309"/>
    </location>
</feature>
<keyword evidence="10" id="KW-1185">Reference proteome</keyword>
<evidence type="ECO:0000256" key="1">
    <source>
        <dbReference type="ARBA" id="ARBA00004141"/>
    </source>
</evidence>
<feature type="transmembrane region" description="Helical" evidence="7">
    <location>
        <begin position="63"/>
        <end position="84"/>
    </location>
</feature>
<evidence type="ECO:0000256" key="3">
    <source>
        <dbReference type="ARBA" id="ARBA00022448"/>
    </source>
</evidence>
<feature type="transmembrane region" description="Helical" evidence="7">
    <location>
        <begin position="407"/>
        <end position="426"/>
    </location>
</feature>
<accession>A0A9P0MZ66</accession>
<evidence type="ECO:0000259" key="8">
    <source>
        <dbReference type="PROSITE" id="PS50850"/>
    </source>
</evidence>
<dbReference type="GO" id="GO:0016020">
    <property type="term" value="C:membrane"/>
    <property type="evidence" value="ECO:0007669"/>
    <property type="project" value="UniProtKB-SubCell"/>
</dbReference>
<comment type="similarity">
    <text evidence="2">Belongs to the major facilitator superfamily.</text>
</comment>
<feature type="transmembrane region" description="Helical" evidence="7">
    <location>
        <begin position="193"/>
        <end position="213"/>
    </location>
</feature>
<evidence type="ECO:0000256" key="5">
    <source>
        <dbReference type="ARBA" id="ARBA00022989"/>
    </source>
</evidence>
<keyword evidence="5 7" id="KW-1133">Transmembrane helix</keyword>
<name>A0A9P0MZ66_SPOLI</name>
<proteinExistence type="inferred from homology"/>
<evidence type="ECO:0000256" key="7">
    <source>
        <dbReference type="SAM" id="Phobius"/>
    </source>
</evidence>
<feature type="transmembrane region" description="Helical" evidence="7">
    <location>
        <begin position="115"/>
        <end position="138"/>
    </location>
</feature>
<dbReference type="Proteomes" id="UP001153321">
    <property type="component" value="Chromosome 11"/>
</dbReference>
<dbReference type="SUPFAM" id="SSF103473">
    <property type="entry name" value="MFS general substrate transporter"/>
    <property type="match status" value="1"/>
</dbReference>
<evidence type="ECO:0000313" key="9">
    <source>
        <dbReference type="EMBL" id="CAH1635494.1"/>
    </source>
</evidence>
<feature type="transmembrane region" description="Helical" evidence="7">
    <location>
        <begin position="24"/>
        <end position="48"/>
    </location>
</feature>
<feature type="domain" description="Major facilitator superfamily (MFS) profile" evidence="8">
    <location>
        <begin position="24"/>
        <end position="496"/>
    </location>
</feature>
<sequence length="507" mass="55514">MTIKTNRVPFEEALNMTGFSRYNLYTFMLSASIIIGMTFEIFSVSYLVPASACELNTSSTQQGLVACVPLIGTIAMSHIWGYLADTRGRRTILIVSMTITYIAGTLAAFSPNWIVLGFLKLLSSASVSGSYALAVTLLSECTPMARRSSLVLLTTTVHLASMGIMAVIAIPVLPLPFSYHIPFLDIQFNSWRVLDLIFAVPSALSIIGSYFAYESPKYLVSVGRDEDALAVLRGIYTMNTGKSADNYKVDALELDEEQSSALHKGFWGSIVAQTMPMIKPPLLKHTILLSFLFAITYITMNAFFVWLPFIVNAFMTSVVAGQKDLTICEMIRLTHSLNSTSTSTIQAQDCSMNTEAMTLVFGITMFLAVGNLFMSSIINCVGRKRLVIGIQMIAGTSALLLNFSPYWILSAIMFMVFLSAIFNFGFMNTYSVDVFPTYVKAMAVCLTLMVGRGSAVIGINVLKQLLDNNCEAAFYIYGSIAFGGGIVAFLLPSDEKIQAQKKVLNTK</sequence>
<dbReference type="GO" id="GO:0022857">
    <property type="term" value="F:transmembrane transporter activity"/>
    <property type="evidence" value="ECO:0007669"/>
    <property type="project" value="InterPro"/>
</dbReference>
<keyword evidence="4 7" id="KW-0812">Transmembrane</keyword>
<evidence type="ECO:0000256" key="2">
    <source>
        <dbReference type="ARBA" id="ARBA00008335"/>
    </source>
</evidence>
<gene>
    <name evidence="9" type="ORF">SPLIT_LOCUS856</name>
</gene>
<dbReference type="PROSITE" id="PS50850">
    <property type="entry name" value="MFS"/>
    <property type="match status" value="1"/>
</dbReference>
<feature type="transmembrane region" description="Helical" evidence="7">
    <location>
        <begin position="356"/>
        <end position="374"/>
    </location>
</feature>
<feature type="transmembrane region" description="Helical" evidence="7">
    <location>
        <begin position="474"/>
        <end position="492"/>
    </location>
</feature>
<dbReference type="Gene3D" id="1.20.1250.20">
    <property type="entry name" value="MFS general substrate transporter like domains"/>
    <property type="match status" value="1"/>
</dbReference>
<feature type="transmembrane region" description="Helical" evidence="7">
    <location>
        <begin position="91"/>
        <end position="109"/>
    </location>
</feature>
<protein>
    <recommendedName>
        <fullName evidence="8">Major facilitator superfamily (MFS) profile domain-containing protein</fullName>
    </recommendedName>
</protein>
<organism evidence="9 10">
    <name type="scientific">Spodoptera littoralis</name>
    <name type="common">Egyptian cotton leafworm</name>
    <dbReference type="NCBI Taxonomy" id="7109"/>
    <lineage>
        <taxon>Eukaryota</taxon>
        <taxon>Metazoa</taxon>
        <taxon>Ecdysozoa</taxon>
        <taxon>Arthropoda</taxon>
        <taxon>Hexapoda</taxon>
        <taxon>Insecta</taxon>
        <taxon>Pterygota</taxon>
        <taxon>Neoptera</taxon>
        <taxon>Endopterygota</taxon>
        <taxon>Lepidoptera</taxon>
        <taxon>Glossata</taxon>
        <taxon>Ditrysia</taxon>
        <taxon>Noctuoidea</taxon>
        <taxon>Noctuidae</taxon>
        <taxon>Amphipyrinae</taxon>
        <taxon>Spodoptera</taxon>
    </lineage>
</organism>
<dbReference type="InterPro" id="IPR005828">
    <property type="entry name" value="MFS_sugar_transport-like"/>
</dbReference>
<feature type="transmembrane region" description="Helical" evidence="7">
    <location>
        <begin position="438"/>
        <end position="462"/>
    </location>
</feature>
<evidence type="ECO:0000256" key="6">
    <source>
        <dbReference type="ARBA" id="ARBA00023136"/>
    </source>
</evidence>
<evidence type="ECO:0000313" key="10">
    <source>
        <dbReference type="Proteomes" id="UP001153321"/>
    </source>
</evidence>
<comment type="subcellular location">
    <subcellularLocation>
        <location evidence="1">Membrane</location>
        <topology evidence="1">Multi-pass membrane protein</topology>
    </subcellularLocation>
</comment>
<keyword evidence="3" id="KW-0813">Transport</keyword>